<proteinExistence type="predicted"/>
<feature type="transmembrane region" description="Helical" evidence="3">
    <location>
        <begin position="20"/>
        <end position="43"/>
    </location>
</feature>
<organism evidence="4 5">
    <name type="scientific">Geojedonia litorea</name>
    <dbReference type="NCBI Taxonomy" id="1268269"/>
    <lineage>
        <taxon>Bacteria</taxon>
        <taxon>Pseudomonadati</taxon>
        <taxon>Bacteroidota</taxon>
        <taxon>Flavobacteriia</taxon>
        <taxon>Flavobacteriales</taxon>
        <taxon>Flavobacteriaceae</taxon>
        <taxon>Geojedonia</taxon>
    </lineage>
</organism>
<keyword evidence="3" id="KW-0472">Membrane</keyword>
<evidence type="ECO:0000313" key="4">
    <source>
        <dbReference type="EMBL" id="MFC4723049.1"/>
    </source>
</evidence>
<gene>
    <name evidence="4" type="ORF">ACFO5O_12005</name>
</gene>
<dbReference type="PRINTS" id="PR00150">
    <property type="entry name" value="PEPCARBXLASE"/>
</dbReference>
<dbReference type="InterPro" id="IPR021135">
    <property type="entry name" value="PEP_COase"/>
</dbReference>
<comment type="function">
    <text evidence="1">Forms oxaloacetate, a four-carbon dicarboxylic acid source for the tricarboxylic acid cycle.</text>
</comment>
<evidence type="ECO:0000256" key="3">
    <source>
        <dbReference type="SAM" id="Phobius"/>
    </source>
</evidence>
<dbReference type="EMBL" id="JBHSGP010000014">
    <property type="protein sequence ID" value="MFC4723049.1"/>
    <property type="molecule type" value="Genomic_DNA"/>
</dbReference>
<evidence type="ECO:0000313" key="5">
    <source>
        <dbReference type="Proteomes" id="UP001595953"/>
    </source>
</evidence>
<reference evidence="5" key="1">
    <citation type="journal article" date="2019" name="Int. J. Syst. Evol. Microbiol.">
        <title>The Global Catalogue of Microorganisms (GCM) 10K type strain sequencing project: providing services to taxonomists for standard genome sequencing and annotation.</title>
        <authorList>
            <consortium name="The Broad Institute Genomics Platform"/>
            <consortium name="The Broad Institute Genome Sequencing Center for Infectious Disease"/>
            <person name="Wu L."/>
            <person name="Ma J."/>
        </authorList>
    </citation>
    <scope>NUCLEOTIDE SEQUENCE [LARGE SCALE GENOMIC DNA]</scope>
    <source>
        <strain evidence="5">CCUG 63682</strain>
    </source>
</reference>
<dbReference type="RefSeq" id="WP_387964085.1">
    <property type="nucleotide sequence ID" value="NZ_JBHSGP010000014.1"/>
</dbReference>
<dbReference type="Proteomes" id="UP001595953">
    <property type="component" value="Unassembled WGS sequence"/>
</dbReference>
<dbReference type="GO" id="GO:0008964">
    <property type="term" value="F:phosphoenolpyruvate carboxylase activity"/>
    <property type="evidence" value="ECO:0007669"/>
    <property type="project" value="UniProtKB-EC"/>
</dbReference>
<dbReference type="PANTHER" id="PTHR30523:SF6">
    <property type="entry name" value="PHOSPHOENOLPYRUVATE CARBOXYLASE"/>
    <property type="match status" value="1"/>
</dbReference>
<accession>A0ABV9N6W2</accession>
<dbReference type="InterPro" id="IPR015813">
    <property type="entry name" value="Pyrv/PenolPyrv_kinase-like_dom"/>
</dbReference>
<keyword evidence="3" id="KW-0812">Transmembrane</keyword>
<keyword evidence="5" id="KW-1185">Reference proteome</keyword>
<dbReference type="PANTHER" id="PTHR30523">
    <property type="entry name" value="PHOSPHOENOLPYRUVATE CARBOXYLASE"/>
    <property type="match status" value="1"/>
</dbReference>
<keyword evidence="3" id="KW-1133">Transmembrane helix</keyword>
<keyword evidence="4" id="KW-0456">Lyase</keyword>
<sequence length="861" mass="98902">MSTQPKLVRFNQNVLSKYQIYNSIFMTLPFMTITKTGVLIPLFHETCVKGFANGDDPTTIVETFFKKYQARRTKESQINLLFRFIQYIERQVVLFDAIEDAAFPIVNNMEGIGTLRSLKESAKSENKLKHLQQYLEEFKVRIVLTAHPTQFYPGSVLGIITDLTEAIKKNDLLKINDLLAQLGKTPFFKHKKPTPYDEAISLIWYLENVFYHSFGTIYDYIKQNIFDNKDIENDIINIGFWPGGDRDGNPFVTPETTLKVADRLRLTILKNYYRSVRSLRRKLTFRGVEESIQNLEFLLYESFTNPKSKNTITRDYLVEELKSIKSIVVKEHQSLYASEIDSLLNKIQLFGFHFASLDIRQDSRAHDNVFTSMVETLIASGSTIFPKNYNSLTEEKQIKILSKIKGSVDLSIFEEEEVSKTLHTIKAIKTIQETNGEQAANRYIISNNQTALNVMQLYAMLKLVAFEDDLTVDIGPLFETITDLENAHLVMEELYTNPTYKKHLEKRGNKQTIMLGFSDGTKDGGYLMANWGIFKAKERLTRISKKYGVTVIFFDGRGGPPARGGGKTHQFYASLGPTIEDKEVQLTIQGQTISSNFGTLDSSQYNLEQLISSGILNRLNETNLRMTREDVKVMDSLAKISYKAYVDFKNHPKFLPYLERMSTLKYYAKTNIGSRPSKRGKSEELVFSDLRAIPFVGSWSQLKQNVPGFFGVGTALKVYEDKGEFRKVKQLYKSSNFFKTLIENSMMSLCKSFFDLTKYMAEDEEFGEFWDIIHEEYLLSKRLILKLTGYKELMQEEPAGKASIDVRESIVLPLLTIQQFALKKIQELRKEENPDEAQLEIYEKIVTRSLFGNINASRNSA</sequence>
<name>A0ABV9N6W2_9FLAO</name>
<dbReference type="Pfam" id="PF00311">
    <property type="entry name" value="PEPcase"/>
    <property type="match status" value="2"/>
</dbReference>
<protein>
    <recommendedName>
        <fullName evidence="2">Phosphoenolpyruvate carboxylase</fullName>
    </recommendedName>
</protein>
<comment type="caution">
    <text evidence="4">The sequence shown here is derived from an EMBL/GenBank/DDBJ whole genome shotgun (WGS) entry which is preliminary data.</text>
</comment>
<dbReference type="SUPFAM" id="SSF51621">
    <property type="entry name" value="Phosphoenolpyruvate/pyruvate domain"/>
    <property type="match status" value="1"/>
</dbReference>
<evidence type="ECO:0000256" key="1">
    <source>
        <dbReference type="ARBA" id="ARBA00003670"/>
    </source>
</evidence>
<evidence type="ECO:0000256" key="2">
    <source>
        <dbReference type="ARBA" id="ARBA00022419"/>
    </source>
</evidence>